<reference evidence="2 3" key="1">
    <citation type="submission" date="2018-05" db="EMBL/GenBank/DDBJ databases">
        <title>Flavobacterium sp. strain IMCC34759, incomplete genome.</title>
        <authorList>
            <person name="Joung Y."/>
            <person name="Cho J."/>
        </authorList>
    </citation>
    <scope>NUCLEOTIDE SEQUENCE [LARGE SCALE GENOMIC DNA]</scope>
    <source>
        <strain evidence="2 3">IMCC34759</strain>
    </source>
</reference>
<protein>
    <recommendedName>
        <fullName evidence="1">Type VII secretion system protein EssD-like domain-containing protein</fullName>
    </recommendedName>
</protein>
<keyword evidence="3" id="KW-1185">Reference proteome</keyword>
<comment type="caution">
    <text evidence="2">The sequence shown here is derived from an EMBL/GenBank/DDBJ whole genome shotgun (WGS) entry which is preliminary data.</text>
</comment>
<proteinExistence type="predicted"/>
<evidence type="ECO:0000313" key="2">
    <source>
        <dbReference type="EMBL" id="PXY42405.1"/>
    </source>
</evidence>
<accession>A0A2V4BTN3</accession>
<organism evidence="2 3">
    <name type="scientific">Flavobacterium cheongpyeongense</name>
    <dbReference type="NCBI Taxonomy" id="2212651"/>
    <lineage>
        <taxon>Bacteria</taxon>
        <taxon>Pseudomonadati</taxon>
        <taxon>Bacteroidota</taxon>
        <taxon>Flavobacteriia</taxon>
        <taxon>Flavobacteriales</taxon>
        <taxon>Flavobacteriaceae</taxon>
        <taxon>Flavobacterium</taxon>
    </lineage>
</organism>
<dbReference type="AlphaFoldDB" id="A0A2V4BTN3"/>
<dbReference type="RefSeq" id="WP_110305375.1">
    <property type="nucleotide sequence ID" value="NZ_QJHK01000002.1"/>
</dbReference>
<dbReference type="OrthoDB" id="292792at2"/>
<name>A0A2V4BTN3_9FLAO</name>
<feature type="domain" description="Type VII secretion system protein EssD-like" evidence="1">
    <location>
        <begin position="151"/>
        <end position="207"/>
    </location>
</feature>
<evidence type="ECO:0000259" key="1">
    <source>
        <dbReference type="Pfam" id="PF13930"/>
    </source>
</evidence>
<dbReference type="InterPro" id="IPR044927">
    <property type="entry name" value="Endonuclea_NS_2"/>
</dbReference>
<dbReference type="EMBL" id="QJHK01000002">
    <property type="protein sequence ID" value="PXY42405.1"/>
    <property type="molecule type" value="Genomic_DNA"/>
</dbReference>
<dbReference type="Proteomes" id="UP000247903">
    <property type="component" value="Unassembled WGS sequence"/>
</dbReference>
<evidence type="ECO:0000313" key="3">
    <source>
        <dbReference type="Proteomes" id="UP000247903"/>
    </source>
</evidence>
<gene>
    <name evidence="2" type="ORF">DMB65_04030</name>
</gene>
<dbReference type="Pfam" id="PF13930">
    <property type="entry name" value="Endonuclea_NS_2"/>
    <property type="match status" value="1"/>
</dbReference>
<sequence length="260" mass="28662">MQHFYKKSSNNKTITSNFGDTLIQNKAIELQDNRPSTISQKKANNTGLTDNLKSGIENFSGHSMDDVKVNYNSNKPFQFKSPVIQYKKSKAKGKGTKAHVHKVDLKKQTMTVRNKKDKYTSGLINSLSRATGVEAGPRAEAQKVKKFLGGSWIGGHMVNDQLGGSGGYKNIVPITSSMNGLHKSIENKANNLLSAGRGTQIEYKMKILKRATVKNAVKTIKNLPIEFQQTLNVYPTGSPMYTINGYILEETNPGNGKIQP</sequence>